<feature type="non-terminal residue" evidence="1">
    <location>
        <position position="1"/>
    </location>
</feature>
<evidence type="ECO:0000313" key="1">
    <source>
        <dbReference type="EMBL" id="CAA9448025.1"/>
    </source>
</evidence>
<proteinExistence type="predicted"/>
<organism evidence="1">
    <name type="scientific">uncultured Rubrobacteraceae bacterium</name>
    <dbReference type="NCBI Taxonomy" id="349277"/>
    <lineage>
        <taxon>Bacteria</taxon>
        <taxon>Bacillati</taxon>
        <taxon>Actinomycetota</taxon>
        <taxon>Rubrobacteria</taxon>
        <taxon>Rubrobacterales</taxon>
        <taxon>Rubrobacteraceae</taxon>
        <taxon>environmental samples</taxon>
    </lineage>
</organism>
<accession>A0A6J4QL89</accession>
<protein>
    <submittedName>
        <fullName evidence="1">Uncharacterized protein</fullName>
    </submittedName>
</protein>
<sequence length="125" mass="13220">NHEPRVLPGDAPLAAPVLDAHLEDVAVAVHVPGVEAWFLLWLGPGSRGRPQGVWRPQVALGAVGGEAGEHVESLLVEKAGYEVVLAVVFEEVFDQVQRRHRARHLAGVGVAVNPEGGLGVGRARP</sequence>
<reference evidence="1" key="1">
    <citation type="submission" date="2020-02" db="EMBL/GenBank/DDBJ databases">
        <authorList>
            <person name="Meier V. D."/>
        </authorList>
    </citation>
    <scope>NUCLEOTIDE SEQUENCE</scope>
    <source>
        <strain evidence="1">AVDCRST_MAG82</strain>
    </source>
</reference>
<gene>
    <name evidence="1" type="ORF">AVDCRST_MAG82-3522</name>
</gene>
<dbReference type="AlphaFoldDB" id="A0A6J4QL89"/>
<dbReference type="EMBL" id="CADCVA010000428">
    <property type="protein sequence ID" value="CAA9448025.1"/>
    <property type="molecule type" value="Genomic_DNA"/>
</dbReference>
<name>A0A6J4QL89_9ACTN</name>